<keyword evidence="2" id="KW-1185">Reference proteome</keyword>
<protein>
    <submittedName>
        <fullName evidence="1">Uncharacterized protein</fullName>
    </submittedName>
</protein>
<accession>A0ABU0UXI3</accession>
<comment type="caution">
    <text evidence="1">The sequence shown here is derived from an EMBL/GenBank/DDBJ whole genome shotgun (WGS) entry which is preliminary data.</text>
</comment>
<dbReference type="EMBL" id="JAUTBK010000002">
    <property type="protein sequence ID" value="MDQ1209269.1"/>
    <property type="molecule type" value="Genomic_DNA"/>
</dbReference>
<reference evidence="1 2" key="1">
    <citation type="submission" date="2023-07" db="EMBL/GenBank/DDBJ databases">
        <title>Functional and genomic diversity of the sorghum phyllosphere microbiome.</title>
        <authorList>
            <person name="Shade A."/>
        </authorList>
    </citation>
    <scope>NUCLEOTIDE SEQUENCE [LARGE SCALE GENOMIC DNA]</scope>
    <source>
        <strain evidence="1 2">SORGH_AS_0887</strain>
    </source>
</reference>
<name>A0ABU0UXI3_ACIBI</name>
<dbReference type="Proteomes" id="UP001233360">
    <property type="component" value="Unassembled WGS sequence"/>
</dbReference>
<dbReference type="RefSeq" id="WP_307003663.1">
    <property type="nucleotide sequence ID" value="NZ_JAUTBK010000002.1"/>
</dbReference>
<organism evidence="1 2">
    <name type="scientific">Acinetobacter baylyi</name>
    <dbReference type="NCBI Taxonomy" id="202950"/>
    <lineage>
        <taxon>Bacteria</taxon>
        <taxon>Pseudomonadati</taxon>
        <taxon>Pseudomonadota</taxon>
        <taxon>Gammaproteobacteria</taxon>
        <taxon>Moraxellales</taxon>
        <taxon>Moraxellaceae</taxon>
        <taxon>Acinetobacter</taxon>
    </lineage>
</organism>
<evidence type="ECO:0000313" key="2">
    <source>
        <dbReference type="Proteomes" id="UP001233360"/>
    </source>
</evidence>
<evidence type="ECO:0000313" key="1">
    <source>
        <dbReference type="EMBL" id="MDQ1209269.1"/>
    </source>
</evidence>
<gene>
    <name evidence="1" type="ORF">QE380_002192</name>
</gene>
<sequence>MMTSARTIFLSFASGSFLKARDELCQSALKVGFDEVRARGFEDLDASFMQKNAAILSNTRGAGYWLWKPQIILQELETLNEDDVLVYSDAGRSAYYQFKVFPKKLITQTKEKKFLLGPTIGQHGPMSKWTKRDAFILMNMDRPEVYELPPIQATWSFWTNSKESIDFLKKWLSYCSDPRILTDMENTQGFNNLTGFVDHRHDQSILTLLAHKEKVPYLNYRNSLIEKILLLRPQSKVAHYYLKRINDAETSFDSSYIVQLFSLIKAWYSCR</sequence>
<proteinExistence type="predicted"/>